<dbReference type="Pfam" id="PF10503">
    <property type="entry name" value="Esterase_PHB"/>
    <property type="match status" value="1"/>
</dbReference>
<evidence type="ECO:0000256" key="2">
    <source>
        <dbReference type="ARBA" id="ARBA00022801"/>
    </source>
</evidence>
<keyword evidence="1" id="KW-0732">Signal</keyword>
<dbReference type="GO" id="GO:0016787">
    <property type="term" value="F:hydrolase activity"/>
    <property type="evidence" value="ECO:0007669"/>
    <property type="project" value="UniProtKB-KW"/>
</dbReference>
<sequence>MAKPAPGMRLLRSLTRAAKTQQKMVSRLLAASKPKAQAKPKRKVAALRSPAALDIRKHERKETPIAPGKWLAAHIALPQQPGQAPGRRMAYWLYLPDQPAPARGWPLIVMLHGCHQSATQFAQGTRMNLVAEQKGYAVLYPQQLASAQSQRCWRWYDQATQQGGGDTALLAMLVAKVCEQHGINRRRIYACGLSAGAGMAAVLALNHPELIAAVGLHSGPVFGAGHSTAGALHVMRHGAAAHADAIHGVLRARAGFPGMPGLLMQGENDHVVHPVNQQQLTRQWLLLNGLPLSARPAVTSREATRSGSRHAHTIHDYAAGPRVVLRVASIAGLGHAWSGGDPDVTFHAAPGPDASRMMAAFFALHRRA</sequence>
<dbReference type="InterPro" id="IPR010126">
    <property type="entry name" value="Esterase_phb"/>
</dbReference>
<comment type="caution">
    <text evidence="3">The sequence shown here is derived from an EMBL/GenBank/DDBJ whole genome shotgun (WGS) entry which is preliminary data.</text>
</comment>
<dbReference type="InterPro" id="IPR050955">
    <property type="entry name" value="Plant_Biomass_Hydrol_Est"/>
</dbReference>
<reference evidence="3 4" key="1">
    <citation type="submission" date="2019-11" db="EMBL/GenBank/DDBJ databases">
        <title>Novel species isolated from a subtropical stream in China.</title>
        <authorList>
            <person name="Lu H."/>
        </authorList>
    </citation>
    <scope>NUCLEOTIDE SEQUENCE [LARGE SCALE GENOMIC DNA]</scope>
    <source>
        <strain evidence="3 4">FT92W</strain>
    </source>
</reference>
<dbReference type="InterPro" id="IPR029058">
    <property type="entry name" value="AB_hydrolase_fold"/>
</dbReference>
<dbReference type="PANTHER" id="PTHR43037">
    <property type="entry name" value="UNNAMED PRODUCT-RELATED"/>
    <property type="match status" value="1"/>
</dbReference>
<dbReference type="AlphaFoldDB" id="A0A7X2LWI1"/>
<name>A0A7X2LWI1_9BURK</name>
<keyword evidence="4" id="KW-1185">Reference proteome</keyword>
<dbReference type="RefSeq" id="WP_154381131.1">
    <property type="nucleotide sequence ID" value="NZ_WKJJ01000026.1"/>
</dbReference>
<dbReference type="EMBL" id="WKJJ01000026">
    <property type="protein sequence ID" value="MRV76023.1"/>
    <property type="molecule type" value="Genomic_DNA"/>
</dbReference>
<proteinExistence type="predicted"/>
<organism evidence="3 4">
    <name type="scientific">Pseudoduganella rivuli</name>
    <dbReference type="NCBI Taxonomy" id="2666085"/>
    <lineage>
        <taxon>Bacteria</taxon>
        <taxon>Pseudomonadati</taxon>
        <taxon>Pseudomonadota</taxon>
        <taxon>Betaproteobacteria</taxon>
        <taxon>Burkholderiales</taxon>
        <taxon>Oxalobacteraceae</taxon>
        <taxon>Telluria group</taxon>
        <taxon>Pseudoduganella</taxon>
    </lineage>
</organism>
<keyword evidence="2" id="KW-0378">Hydrolase</keyword>
<dbReference type="GO" id="GO:0005576">
    <property type="term" value="C:extracellular region"/>
    <property type="evidence" value="ECO:0007669"/>
    <property type="project" value="InterPro"/>
</dbReference>
<dbReference type="PANTHER" id="PTHR43037:SF1">
    <property type="entry name" value="BLL1128 PROTEIN"/>
    <property type="match status" value="1"/>
</dbReference>
<evidence type="ECO:0000313" key="3">
    <source>
        <dbReference type="EMBL" id="MRV76023.1"/>
    </source>
</evidence>
<dbReference type="NCBIfam" id="TIGR01840">
    <property type="entry name" value="esterase_phb"/>
    <property type="match status" value="1"/>
</dbReference>
<evidence type="ECO:0000256" key="1">
    <source>
        <dbReference type="ARBA" id="ARBA00022729"/>
    </source>
</evidence>
<dbReference type="SUPFAM" id="SSF53474">
    <property type="entry name" value="alpha/beta-Hydrolases"/>
    <property type="match status" value="1"/>
</dbReference>
<dbReference type="Proteomes" id="UP000446768">
    <property type="component" value="Unassembled WGS sequence"/>
</dbReference>
<gene>
    <name evidence="3" type="ORF">GJ700_30345</name>
</gene>
<dbReference type="Gene3D" id="3.40.50.1820">
    <property type="entry name" value="alpha/beta hydrolase"/>
    <property type="match status" value="1"/>
</dbReference>
<accession>A0A7X2LWI1</accession>
<protein>
    <submittedName>
        <fullName evidence="3">PHB depolymerase family esterase</fullName>
    </submittedName>
</protein>
<evidence type="ECO:0000313" key="4">
    <source>
        <dbReference type="Proteomes" id="UP000446768"/>
    </source>
</evidence>